<feature type="compositionally biased region" description="Low complexity" evidence="7">
    <location>
        <begin position="155"/>
        <end position="171"/>
    </location>
</feature>
<feature type="compositionally biased region" description="Pro residues" evidence="7">
    <location>
        <begin position="89"/>
        <end position="105"/>
    </location>
</feature>
<keyword evidence="5" id="KW-0539">Nucleus</keyword>
<feature type="compositionally biased region" description="Low complexity" evidence="7">
    <location>
        <begin position="48"/>
        <end position="58"/>
    </location>
</feature>
<dbReference type="GO" id="GO:0005634">
    <property type="term" value="C:nucleus"/>
    <property type="evidence" value="ECO:0007669"/>
    <property type="project" value="UniProtKB-SubCell"/>
</dbReference>
<proteinExistence type="inferred from homology"/>
<sequence>MNSTHPPPEQMRSAYPPSPANSGSAPATGAAAPVYLNSTFQHHHHQHQPLPRQPQSSPHDMHRLNVLSSPHGHSQPHPHLHPHPHASPHPKPPPPLSAPQHPQPRPQLAHLAQQQQHAIHHSQLQHHTMMPPPHHMQPPPPPSLGNPPRQDDAPSTSSMSSTNSQGSSQTMLAPFSKVDDATGRKYQLDVVQQPRRARMCGFGDKDRRPITPPPCVRLIITDAATGREIDCNAIDHSMFVLNVDLWNEDGAREVNLVRSSTGSPSISSTTPYSYTTLNGGDASMMPYTQHVLPSNRDAAFNPPQTVGFVQDYQMQPGYGQAPSSYPSNGTYGPPQQFFPQHQGYRQDGAVPPVPSQANMAHFTRNGVPVAPGFVQDQNSLTRMAMVGGQPQGMFTRNLIGSLAASAFRLSDTSDHIGIWFVLQDLSVRTEGAFRLRFSFVNVGARGGARRDGNVPRVNTGRAPILASCFSDVFNVYSAKKFPGVCESTPLSKTFATQGIKIPIRKDANVKGGDDDDYGEYGLDRACT</sequence>
<dbReference type="EMBL" id="JAAVMX010000003">
    <property type="protein sequence ID" value="KAF4510437.1"/>
    <property type="molecule type" value="Genomic_DNA"/>
</dbReference>
<evidence type="ECO:0000313" key="10">
    <source>
        <dbReference type="Proteomes" id="UP000557566"/>
    </source>
</evidence>
<dbReference type="GO" id="GO:0030435">
    <property type="term" value="P:sporulation resulting in formation of a cellular spore"/>
    <property type="evidence" value="ECO:0007669"/>
    <property type="project" value="UniProtKB-KW"/>
</dbReference>
<reference evidence="9 10" key="1">
    <citation type="journal article" date="2020" name="Genome Biol. Evol.">
        <title>A new high-quality draft genome assembly of the Chinese cordyceps Ophiocordyceps sinensis.</title>
        <authorList>
            <person name="Shu R."/>
            <person name="Zhang J."/>
            <person name="Meng Q."/>
            <person name="Zhang H."/>
            <person name="Zhou G."/>
            <person name="Li M."/>
            <person name="Wu P."/>
            <person name="Zhao Y."/>
            <person name="Chen C."/>
            <person name="Qin Q."/>
        </authorList>
    </citation>
    <scope>NUCLEOTIDE SEQUENCE [LARGE SCALE GENOMIC DNA]</scope>
    <source>
        <strain evidence="9 10">IOZ07</strain>
    </source>
</reference>
<dbReference type="InterPro" id="IPR021740">
    <property type="entry name" value="Velvet"/>
</dbReference>
<evidence type="ECO:0000256" key="1">
    <source>
        <dbReference type="ARBA" id="ARBA00004123"/>
    </source>
</evidence>
<keyword evidence="10" id="KW-1185">Reference proteome</keyword>
<accession>A0A8H4V758</accession>
<comment type="caution">
    <text evidence="9">The sequence shown here is derived from an EMBL/GenBank/DDBJ whole genome shotgun (WGS) entry which is preliminary data.</text>
</comment>
<evidence type="ECO:0000256" key="2">
    <source>
        <dbReference type="ARBA" id="ARBA00022969"/>
    </source>
</evidence>
<dbReference type="Gene3D" id="2.60.40.3960">
    <property type="entry name" value="Velvet domain"/>
    <property type="match status" value="2"/>
</dbReference>
<dbReference type="InterPro" id="IPR037525">
    <property type="entry name" value="Velvet_dom"/>
</dbReference>
<comment type="similarity">
    <text evidence="6">Belongs to the velvet family. VelB subfamily.</text>
</comment>
<evidence type="ECO:0000256" key="3">
    <source>
        <dbReference type="ARBA" id="ARBA00023015"/>
    </source>
</evidence>
<dbReference type="PROSITE" id="PS51821">
    <property type="entry name" value="VELVET"/>
    <property type="match status" value="1"/>
</dbReference>
<comment type="subcellular location">
    <subcellularLocation>
        <location evidence="1">Nucleus</location>
    </subcellularLocation>
</comment>
<feature type="compositionally biased region" description="Low complexity" evidence="7">
    <location>
        <begin position="107"/>
        <end position="117"/>
    </location>
</feature>
<feature type="compositionally biased region" description="Basic residues" evidence="7">
    <location>
        <begin position="74"/>
        <end position="88"/>
    </location>
</feature>
<dbReference type="AlphaFoldDB" id="A0A8H4V758"/>
<name>A0A8H4V758_9HYPO</name>
<dbReference type="PANTHER" id="PTHR33572:SF3">
    <property type="entry name" value="VELVET COMPLEX SUBUNIT B"/>
    <property type="match status" value="1"/>
</dbReference>
<feature type="compositionally biased region" description="Low complexity" evidence="7">
    <location>
        <begin position="20"/>
        <end position="33"/>
    </location>
</feature>
<feature type="compositionally biased region" description="Pro residues" evidence="7">
    <location>
        <begin position="130"/>
        <end position="145"/>
    </location>
</feature>
<gene>
    <name evidence="9" type="ORF">G6O67_002324</name>
</gene>
<keyword evidence="2" id="KW-0749">Sporulation</keyword>
<keyword evidence="4" id="KW-0804">Transcription</keyword>
<evidence type="ECO:0000256" key="6">
    <source>
        <dbReference type="ARBA" id="ARBA00038045"/>
    </source>
</evidence>
<dbReference type="OrthoDB" id="1746739at2759"/>
<dbReference type="InterPro" id="IPR038491">
    <property type="entry name" value="Velvet_dom_sf"/>
</dbReference>
<evidence type="ECO:0000256" key="4">
    <source>
        <dbReference type="ARBA" id="ARBA00023163"/>
    </source>
</evidence>
<keyword evidence="3" id="KW-0805">Transcription regulation</keyword>
<dbReference type="Pfam" id="PF11754">
    <property type="entry name" value="Velvet"/>
    <property type="match status" value="1"/>
</dbReference>
<organism evidence="9 10">
    <name type="scientific">Ophiocordyceps sinensis</name>
    <dbReference type="NCBI Taxonomy" id="72228"/>
    <lineage>
        <taxon>Eukaryota</taxon>
        <taxon>Fungi</taxon>
        <taxon>Dikarya</taxon>
        <taxon>Ascomycota</taxon>
        <taxon>Pezizomycotina</taxon>
        <taxon>Sordariomycetes</taxon>
        <taxon>Hypocreomycetidae</taxon>
        <taxon>Hypocreales</taxon>
        <taxon>Ophiocordycipitaceae</taxon>
        <taxon>Ophiocordyceps</taxon>
    </lineage>
</organism>
<evidence type="ECO:0000259" key="8">
    <source>
        <dbReference type="PROSITE" id="PS51821"/>
    </source>
</evidence>
<dbReference type="Proteomes" id="UP000557566">
    <property type="component" value="Unassembled WGS sequence"/>
</dbReference>
<evidence type="ECO:0000313" key="9">
    <source>
        <dbReference type="EMBL" id="KAF4510437.1"/>
    </source>
</evidence>
<protein>
    <recommendedName>
        <fullName evidence="8">Velvet domain-containing protein</fullName>
    </recommendedName>
</protein>
<feature type="domain" description="Velvet" evidence="8">
    <location>
        <begin position="180"/>
        <end position="504"/>
    </location>
</feature>
<evidence type="ECO:0000256" key="7">
    <source>
        <dbReference type="SAM" id="MobiDB-lite"/>
    </source>
</evidence>
<feature type="region of interest" description="Disordered" evidence="7">
    <location>
        <begin position="1"/>
        <end position="171"/>
    </location>
</feature>
<dbReference type="PANTHER" id="PTHR33572">
    <property type="entry name" value="SPORE DEVELOPMENT REGULATOR VOSA"/>
    <property type="match status" value="1"/>
</dbReference>
<evidence type="ECO:0000256" key="5">
    <source>
        <dbReference type="ARBA" id="ARBA00023242"/>
    </source>
</evidence>